<dbReference type="RefSeq" id="WP_179400555.1">
    <property type="nucleotide sequence ID" value="NZ_JACCCY010000010.1"/>
</dbReference>
<name>A0A8E2D5K8_9PORP</name>
<sequence>MATADAIANEATPNPVLIQNKIVLSIAIRHLAEKYMHDKIIASGKDEAVLVVSGNQTGKWTSLYKDTCPTDSNKDIIERVNMMTPELIHVNSFMFEPLIDMSIFHLIKLYKDCKENLA</sequence>
<comment type="caution">
    <text evidence="1">The sequence shown here is derived from an EMBL/GenBank/DDBJ whole genome shotgun (WGS) entry which is preliminary data.</text>
</comment>
<evidence type="ECO:0000313" key="1">
    <source>
        <dbReference type="EMBL" id="NYI51247.1"/>
    </source>
</evidence>
<protein>
    <submittedName>
        <fullName evidence="1">Uncharacterized protein</fullName>
    </submittedName>
</protein>
<gene>
    <name evidence="1" type="ORF">F5613_003423</name>
</gene>
<evidence type="ECO:0000313" key="2">
    <source>
        <dbReference type="Proteomes" id="UP000574332"/>
    </source>
</evidence>
<reference evidence="1 2" key="1">
    <citation type="submission" date="2020-07" db="EMBL/GenBank/DDBJ databases">
        <title>Genomic Encyclopedia of Type Strains, Phase IV (KMG-IV): sequencing the most valuable type-strain genomes for metagenomic binning, comparative biology and taxonomic classification.</title>
        <authorList>
            <person name="Goeker M."/>
        </authorList>
    </citation>
    <scope>NUCLEOTIDE SEQUENCE [LARGE SCALE GENOMIC DNA]</scope>
    <source>
        <strain evidence="1 2">DSM 23697</strain>
    </source>
</reference>
<dbReference type="EMBL" id="JACCCY010000010">
    <property type="protein sequence ID" value="NYI51247.1"/>
    <property type="molecule type" value="Genomic_DNA"/>
</dbReference>
<organism evidence="1 2">
    <name type="scientific">Macellibacteroides fermentans</name>
    <dbReference type="NCBI Taxonomy" id="879969"/>
    <lineage>
        <taxon>Bacteria</taxon>
        <taxon>Pseudomonadati</taxon>
        <taxon>Bacteroidota</taxon>
        <taxon>Bacteroidia</taxon>
        <taxon>Bacteroidales</taxon>
        <taxon>Porphyromonadaceae</taxon>
        <taxon>Macellibacteroides</taxon>
    </lineage>
</organism>
<dbReference type="Proteomes" id="UP000574332">
    <property type="component" value="Unassembled WGS sequence"/>
</dbReference>
<proteinExistence type="predicted"/>
<accession>A0A8E2D5K8</accession>
<keyword evidence="2" id="KW-1185">Reference proteome</keyword>
<dbReference type="AlphaFoldDB" id="A0A8E2D5K8"/>